<name>A0A3B0SKZ7_9ZZZZ</name>
<dbReference type="InterPro" id="IPR032808">
    <property type="entry name" value="DoxX"/>
</dbReference>
<evidence type="ECO:0000256" key="4">
    <source>
        <dbReference type="ARBA" id="ARBA00023136"/>
    </source>
</evidence>
<feature type="transmembrane region" description="Helical" evidence="5">
    <location>
        <begin position="71"/>
        <end position="90"/>
    </location>
</feature>
<keyword evidence="2 5" id="KW-0812">Transmembrane</keyword>
<feature type="transmembrane region" description="Helical" evidence="5">
    <location>
        <begin position="7"/>
        <end position="24"/>
    </location>
</feature>
<evidence type="ECO:0000313" key="6">
    <source>
        <dbReference type="EMBL" id="VAV97053.1"/>
    </source>
</evidence>
<dbReference type="EMBL" id="UOED01000113">
    <property type="protein sequence ID" value="VAV97053.1"/>
    <property type="molecule type" value="Genomic_DNA"/>
</dbReference>
<proteinExistence type="predicted"/>
<gene>
    <name evidence="6" type="ORF">MNBD_ALPHA02-328</name>
</gene>
<evidence type="ECO:0000256" key="5">
    <source>
        <dbReference type="SAM" id="Phobius"/>
    </source>
</evidence>
<feature type="transmembrane region" description="Helical" evidence="5">
    <location>
        <begin position="96"/>
        <end position="115"/>
    </location>
</feature>
<evidence type="ECO:0008006" key="7">
    <source>
        <dbReference type="Google" id="ProtNLM"/>
    </source>
</evidence>
<keyword evidence="3 5" id="KW-1133">Transmembrane helix</keyword>
<accession>A0A3B0SKZ7</accession>
<evidence type="ECO:0000256" key="3">
    <source>
        <dbReference type="ARBA" id="ARBA00022989"/>
    </source>
</evidence>
<keyword evidence="4 5" id="KW-0472">Membrane</keyword>
<dbReference type="GO" id="GO:0016020">
    <property type="term" value="C:membrane"/>
    <property type="evidence" value="ECO:0007669"/>
    <property type="project" value="UniProtKB-SubCell"/>
</dbReference>
<evidence type="ECO:0000256" key="1">
    <source>
        <dbReference type="ARBA" id="ARBA00004141"/>
    </source>
</evidence>
<evidence type="ECO:0000256" key="2">
    <source>
        <dbReference type="ARBA" id="ARBA00022692"/>
    </source>
</evidence>
<dbReference type="Pfam" id="PF13564">
    <property type="entry name" value="DoxX_2"/>
    <property type="match status" value="1"/>
</dbReference>
<organism evidence="6">
    <name type="scientific">hydrothermal vent metagenome</name>
    <dbReference type="NCBI Taxonomy" id="652676"/>
    <lineage>
        <taxon>unclassified sequences</taxon>
        <taxon>metagenomes</taxon>
        <taxon>ecological metagenomes</taxon>
    </lineage>
</organism>
<reference evidence="6" key="1">
    <citation type="submission" date="2018-06" db="EMBL/GenBank/DDBJ databases">
        <authorList>
            <person name="Zhirakovskaya E."/>
        </authorList>
    </citation>
    <scope>NUCLEOTIDE SEQUENCE</scope>
</reference>
<comment type="subcellular location">
    <subcellularLocation>
        <location evidence="1">Membrane</location>
        <topology evidence="1">Multi-pass membrane protein</topology>
    </subcellularLocation>
</comment>
<protein>
    <recommendedName>
        <fullName evidence="7">DoxX family protein</fullName>
    </recommendedName>
</protein>
<feature type="transmembrane region" description="Helical" evidence="5">
    <location>
        <begin position="44"/>
        <end position="64"/>
    </location>
</feature>
<dbReference type="AlphaFoldDB" id="A0A3B0SKZ7"/>
<sequence>MNGDKLIEVVLWILSLILAIVFFYNGANKIIGSPHQVAQFEQLGLPSGSLVVVGFFESIAGLMLTIPRLTILGGVVLGLIMVASAVLNFYHDNVTSSFRAVVIVVMLAGICYLRYKRRNLKPQSE</sequence>